<organism evidence="3 4">
    <name type="scientific">Enterobacter asburiae</name>
    <dbReference type="NCBI Taxonomy" id="61645"/>
    <lineage>
        <taxon>Bacteria</taxon>
        <taxon>Pseudomonadati</taxon>
        <taxon>Pseudomonadota</taxon>
        <taxon>Gammaproteobacteria</taxon>
        <taxon>Enterobacterales</taxon>
        <taxon>Enterobacteriaceae</taxon>
        <taxon>Enterobacter</taxon>
        <taxon>Enterobacter cloacae complex</taxon>
    </lineage>
</organism>
<dbReference type="Pfam" id="PF03466">
    <property type="entry name" value="LysR_substrate"/>
    <property type="match status" value="1"/>
</dbReference>
<protein>
    <submittedName>
        <fullName evidence="3">Transcriptional regulator</fullName>
    </submittedName>
</protein>
<dbReference type="GO" id="GO:0043565">
    <property type="term" value="F:sequence-specific DNA binding"/>
    <property type="evidence" value="ECO:0007669"/>
    <property type="project" value="TreeGrafter"/>
</dbReference>
<dbReference type="PANTHER" id="PTHR30537">
    <property type="entry name" value="HTH-TYPE TRANSCRIPTIONAL REGULATOR"/>
    <property type="match status" value="1"/>
</dbReference>
<evidence type="ECO:0000313" key="4">
    <source>
        <dbReference type="Proteomes" id="UP000255163"/>
    </source>
</evidence>
<evidence type="ECO:0000256" key="1">
    <source>
        <dbReference type="ARBA" id="ARBA00009437"/>
    </source>
</evidence>
<name>A0A376FCV0_ENTAS</name>
<accession>A0A376FCV0</accession>
<dbReference type="PANTHER" id="PTHR30537:SF1">
    <property type="entry name" value="HTH-TYPE TRANSCRIPTIONAL REGULATOR PGRR"/>
    <property type="match status" value="1"/>
</dbReference>
<sequence length="239" mass="26770">MKNWFSLSFSPFDKIEGALESLNRYRNTPTGRIRINAAVEAANLLLAPVIPAFMDRYPDIEIDIVASNRMVDVTDAGFDAGIRYGGTVPEDMVARRLSADIRWVIAASPGYLERYGTPEHPDDLLHHRCISNRLGDDRIYRWELERDGETYQITVPGSVTVNQAETGLVAVLGGAGLMYFPEPLVAPYVKDGRLRLVLTEWSPLEEGFHIYYSSRRQLPTGLRLLIEFIQEGQAAGVVT</sequence>
<dbReference type="InterPro" id="IPR058163">
    <property type="entry name" value="LysR-type_TF_proteobact-type"/>
</dbReference>
<evidence type="ECO:0000313" key="3">
    <source>
        <dbReference type="EMBL" id="STD20505.1"/>
    </source>
</evidence>
<dbReference type="AlphaFoldDB" id="A0A376FCV0"/>
<dbReference type="GO" id="GO:0003700">
    <property type="term" value="F:DNA-binding transcription factor activity"/>
    <property type="evidence" value="ECO:0007669"/>
    <property type="project" value="TreeGrafter"/>
</dbReference>
<evidence type="ECO:0000259" key="2">
    <source>
        <dbReference type="Pfam" id="PF03466"/>
    </source>
</evidence>
<dbReference type="CDD" id="cd08474">
    <property type="entry name" value="PBP2_CrgA_like_5"/>
    <property type="match status" value="1"/>
</dbReference>
<dbReference type="InterPro" id="IPR005119">
    <property type="entry name" value="LysR_subst-bd"/>
</dbReference>
<gene>
    <name evidence="3" type="primary">dmlR_8</name>
    <name evidence="3" type="ORF">NCTC12123_02017</name>
</gene>
<feature type="domain" description="LysR substrate-binding" evidence="2">
    <location>
        <begin position="27"/>
        <end position="232"/>
    </location>
</feature>
<comment type="similarity">
    <text evidence="1">Belongs to the LysR transcriptional regulatory family.</text>
</comment>
<proteinExistence type="inferred from homology"/>
<dbReference type="SUPFAM" id="SSF53850">
    <property type="entry name" value="Periplasmic binding protein-like II"/>
    <property type="match status" value="1"/>
</dbReference>
<reference evidence="3 4" key="1">
    <citation type="submission" date="2018-06" db="EMBL/GenBank/DDBJ databases">
        <authorList>
            <consortium name="Pathogen Informatics"/>
            <person name="Doyle S."/>
        </authorList>
    </citation>
    <scope>NUCLEOTIDE SEQUENCE [LARGE SCALE GENOMIC DNA]</scope>
    <source>
        <strain evidence="3 4">NCTC12123</strain>
    </source>
</reference>
<dbReference type="GO" id="GO:0006351">
    <property type="term" value="P:DNA-templated transcription"/>
    <property type="evidence" value="ECO:0007669"/>
    <property type="project" value="TreeGrafter"/>
</dbReference>
<dbReference type="Gene3D" id="3.40.190.290">
    <property type="match status" value="1"/>
</dbReference>
<dbReference type="EMBL" id="UFYI01000007">
    <property type="protein sequence ID" value="STD20505.1"/>
    <property type="molecule type" value="Genomic_DNA"/>
</dbReference>
<dbReference type="Proteomes" id="UP000255163">
    <property type="component" value="Unassembled WGS sequence"/>
</dbReference>